<organism evidence="2 3">
    <name type="scientific">Paspalum notatum var. saurae</name>
    <dbReference type="NCBI Taxonomy" id="547442"/>
    <lineage>
        <taxon>Eukaryota</taxon>
        <taxon>Viridiplantae</taxon>
        <taxon>Streptophyta</taxon>
        <taxon>Embryophyta</taxon>
        <taxon>Tracheophyta</taxon>
        <taxon>Spermatophyta</taxon>
        <taxon>Magnoliopsida</taxon>
        <taxon>Liliopsida</taxon>
        <taxon>Poales</taxon>
        <taxon>Poaceae</taxon>
        <taxon>PACMAD clade</taxon>
        <taxon>Panicoideae</taxon>
        <taxon>Andropogonodae</taxon>
        <taxon>Paspaleae</taxon>
        <taxon>Paspalinae</taxon>
        <taxon>Paspalum</taxon>
    </lineage>
</organism>
<protein>
    <submittedName>
        <fullName evidence="2">Uncharacterized protein</fullName>
    </submittedName>
</protein>
<evidence type="ECO:0000313" key="3">
    <source>
        <dbReference type="Proteomes" id="UP001341281"/>
    </source>
</evidence>
<evidence type="ECO:0000313" key="2">
    <source>
        <dbReference type="EMBL" id="WVZ72528.1"/>
    </source>
</evidence>
<accession>A0AAQ3TGD0</accession>
<feature type="region of interest" description="Disordered" evidence="1">
    <location>
        <begin position="50"/>
        <end position="73"/>
    </location>
</feature>
<dbReference type="Proteomes" id="UP001341281">
    <property type="component" value="Chromosome 04"/>
</dbReference>
<dbReference type="EMBL" id="CP144748">
    <property type="protein sequence ID" value="WVZ72528.1"/>
    <property type="molecule type" value="Genomic_DNA"/>
</dbReference>
<dbReference type="AlphaFoldDB" id="A0AAQ3TGD0"/>
<name>A0AAQ3TGD0_PASNO</name>
<reference evidence="2 3" key="1">
    <citation type="submission" date="2024-02" db="EMBL/GenBank/DDBJ databases">
        <title>High-quality chromosome-scale genome assembly of Pensacola bahiagrass (Paspalum notatum Flugge var. saurae).</title>
        <authorList>
            <person name="Vega J.M."/>
            <person name="Podio M."/>
            <person name="Orjuela J."/>
            <person name="Siena L.A."/>
            <person name="Pessino S.C."/>
            <person name="Combes M.C."/>
            <person name="Mariac C."/>
            <person name="Albertini E."/>
            <person name="Pupilli F."/>
            <person name="Ortiz J.P.A."/>
            <person name="Leblanc O."/>
        </authorList>
    </citation>
    <scope>NUCLEOTIDE SEQUENCE [LARGE SCALE GENOMIC DNA]</scope>
    <source>
        <strain evidence="2">R1</strain>
        <tissue evidence="2">Leaf</tissue>
    </source>
</reference>
<keyword evidence="3" id="KW-1185">Reference proteome</keyword>
<proteinExistence type="predicted"/>
<evidence type="ECO:0000256" key="1">
    <source>
        <dbReference type="SAM" id="MobiDB-lite"/>
    </source>
</evidence>
<sequence length="147" mass="16673">MERKEEASAPEGGGEILKRKKAAMEAAGLLEFRRVPGTLARFLEKKNAMAMAEETEQPPAGAVEEGGGRRSPPALIHFIMPTPYRTIEDHTDEQLAERSEEYRELYAVAKFNDAKMVDYERALIDQYRDQGYVEDEWEVSDSDDCDN</sequence>
<gene>
    <name evidence="2" type="ORF">U9M48_020969</name>
</gene>